<protein>
    <submittedName>
        <fullName evidence="8">1-phosphofructokinase family hexose kinase</fullName>
    </submittedName>
</protein>
<keyword evidence="4 8" id="KW-0418">Kinase</keyword>
<dbReference type="CDD" id="cd01164">
    <property type="entry name" value="FruK_PfkB_like"/>
    <property type="match status" value="1"/>
</dbReference>
<evidence type="ECO:0000256" key="1">
    <source>
        <dbReference type="ARBA" id="ARBA00010688"/>
    </source>
</evidence>
<dbReference type="Pfam" id="PF00294">
    <property type="entry name" value="PfkB"/>
    <property type="match status" value="1"/>
</dbReference>
<keyword evidence="9" id="KW-1185">Reference proteome</keyword>
<accession>A0A3M2LCK7</accession>
<dbReference type="OrthoDB" id="9801219at2"/>
<evidence type="ECO:0000259" key="7">
    <source>
        <dbReference type="Pfam" id="PF00294"/>
    </source>
</evidence>
<dbReference type="InterPro" id="IPR011611">
    <property type="entry name" value="PfkB_dom"/>
</dbReference>
<feature type="domain" description="Carbohydrate kinase PfkB" evidence="7">
    <location>
        <begin position="5"/>
        <end position="286"/>
    </location>
</feature>
<dbReference type="EMBL" id="RFFH01000003">
    <property type="protein sequence ID" value="RMI33715.1"/>
    <property type="molecule type" value="Genomic_DNA"/>
</dbReference>
<evidence type="ECO:0000256" key="5">
    <source>
        <dbReference type="ARBA" id="ARBA00022840"/>
    </source>
</evidence>
<comment type="similarity">
    <text evidence="1">Belongs to the carbohydrate kinase PfkB family.</text>
</comment>
<dbReference type="GO" id="GO:0005524">
    <property type="term" value="F:ATP binding"/>
    <property type="evidence" value="ECO:0007669"/>
    <property type="project" value="UniProtKB-KW"/>
</dbReference>
<keyword evidence="5" id="KW-0067">ATP-binding</keyword>
<evidence type="ECO:0000313" key="9">
    <source>
        <dbReference type="Proteomes" id="UP000279275"/>
    </source>
</evidence>
<dbReference type="GO" id="GO:0005829">
    <property type="term" value="C:cytosol"/>
    <property type="evidence" value="ECO:0007669"/>
    <property type="project" value="TreeGrafter"/>
</dbReference>
<gene>
    <name evidence="8" type="ORF">EBN03_10600</name>
</gene>
<comment type="caution">
    <text evidence="8">The sequence shown here is derived from an EMBL/GenBank/DDBJ whole genome shotgun (WGS) entry which is preliminary data.</text>
</comment>
<dbReference type="AlphaFoldDB" id="A0A3M2LCK7"/>
<dbReference type="InterPro" id="IPR017583">
    <property type="entry name" value="Tagatose/fructose_Pkinase"/>
</dbReference>
<evidence type="ECO:0000256" key="4">
    <source>
        <dbReference type="ARBA" id="ARBA00022777"/>
    </source>
</evidence>
<name>A0A3M2LCK7_9NOCA</name>
<dbReference type="PANTHER" id="PTHR46566">
    <property type="entry name" value="1-PHOSPHOFRUCTOKINASE-RELATED"/>
    <property type="match status" value="1"/>
</dbReference>
<dbReference type="PROSITE" id="PS00583">
    <property type="entry name" value="PFKB_KINASES_1"/>
    <property type="match status" value="1"/>
</dbReference>
<evidence type="ECO:0000256" key="2">
    <source>
        <dbReference type="ARBA" id="ARBA00022679"/>
    </source>
</evidence>
<evidence type="ECO:0000256" key="3">
    <source>
        <dbReference type="ARBA" id="ARBA00022741"/>
    </source>
</evidence>
<dbReference type="NCBIfam" id="TIGR03168">
    <property type="entry name" value="1-PFK"/>
    <property type="match status" value="1"/>
</dbReference>
<dbReference type="PIRSF" id="PIRSF000535">
    <property type="entry name" value="1PFK/6PFK/LacC"/>
    <property type="match status" value="1"/>
</dbReference>
<reference evidence="8 9" key="1">
    <citation type="submission" date="2018-10" db="EMBL/GenBank/DDBJ databases">
        <title>Isolation from cow dung.</title>
        <authorList>
            <person name="Ling L."/>
        </authorList>
    </citation>
    <scope>NUCLEOTIDE SEQUENCE [LARGE SCALE GENOMIC DNA]</scope>
    <source>
        <strain evidence="8 9">NEAU-LL90</strain>
    </source>
</reference>
<dbReference type="Gene3D" id="3.40.1190.20">
    <property type="match status" value="1"/>
</dbReference>
<organism evidence="8 9">
    <name type="scientific">Nocardia stercoris</name>
    <dbReference type="NCBI Taxonomy" id="2483361"/>
    <lineage>
        <taxon>Bacteria</taxon>
        <taxon>Bacillati</taxon>
        <taxon>Actinomycetota</taxon>
        <taxon>Actinomycetes</taxon>
        <taxon>Mycobacteriales</taxon>
        <taxon>Nocardiaceae</taxon>
        <taxon>Nocardia</taxon>
    </lineage>
</organism>
<dbReference type="SUPFAM" id="SSF53613">
    <property type="entry name" value="Ribokinase-like"/>
    <property type="match status" value="1"/>
</dbReference>
<dbReference type="InterPro" id="IPR029056">
    <property type="entry name" value="Ribokinase-like"/>
</dbReference>
<dbReference type="PANTHER" id="PTHR46566:SF2">
    <property type="entry name" value="ATP-DEPENDENT 6-PHOSPHOFRUCTOKINASE ISOZYME 2"/>
    <property type="match status" value="1"/>
</dbReference>
<keyword evidence="3" id="KW-0547">Nucleotide-binding</keyword>
<sequence>MNPAIDIATTTPRLVASDKMRCAAPRFDAGGGGVNVARTIVTLGEPATAVFPVGGHTGRLLEQLVRDAGVPARTVGTAGTTRENMAVTDAATGTQYRFVFPGMPLTPAEQQRVLDVVGESARGATYLVASGSLPPGVPADFYQQLADRSAEWGVRLVVDTSGNALRQLSSGVHLLKPSIRELREYIGRPLRERSEMLAAARLLITAGVARVVVVSLGAEGALAVTAAAANWFPAVPEPVISGIGAGDAMVGGLTVGLARGWDLETAVRLGIAAATAALGTPGTGPGNSDHIDELFARLRDGSEAAATRRPAVADREGGL</sequence>
<evidence type="ECO:0000313" key="8">
    <source>
        <dbReference type="EMBL" id="RMI33715.1"/>
    </source>
</evidence>
<dbReference type="GO" id="GO:0003872">
    <property type="term" value="F:6-phosphofructokinase activity"/>
    <property type="evidence" value="ECO:0007669"/>
    <property type="project" value="TreeGrafter"/>
</dbReference>
<dbReference type="InterPro" id="IPR002173">
    <property type="entry name" value="Carboh/pur_kinase_PfkB_CS"/>
</dbReference>
<dbReference type="Proteomes" id="UP000279275">
    <property type="component" value="Unassembled WGS sequence"/>
</dbReference>
<evidence type="ECO:0000256" key="6">
    <source>
        <dbReference type="PIRNR" id="PIRNR000535"/>
    </source>
</evidence>
<keyword evidence="2 6" id="KW-0808">Transferase</keyword>
<proteinExistence type="inferred from homology"/>